<keyword evidence="26" id="KW-1133">Transmembrane helix</keyword>
<keyword evidence="17" id="KW-0829">Tyrosine-protein kinase</keyword>
<dbReference type="Gene3D" id="1.10.510.10">
    <property type="entry name" value="Transferase(Phosphotransferase) domain 1"/>
    <property type="match status" value="1"/>
</dbReference>
<evidence type="ECO:0000256" key="23">
    <source>
        <dbReference type="ARBA" id="ARBA00080589"/>
    </source>
</evidence>
<evidence type="ECO:0000256" key="4">
    <source>
        <dbReference type="ARBA" id="ARBA00022448"/>
    </source>
</evidence>
<keyword evidence="11" id="KW-0418">Kinase</keyword>
<dbReference type="InterPro" id="IPR022049">
    <property type="entry name" value="FAM69_kinase_dom"/>
</dbReference>
<dbReference type="EC" id="2.7.10.2" evidence="3"/>
<dbReference type="OrthoDB" id="4062651at2759"/>
<keyword evidence="26" id="KW-0472">Membrane</keyword>
<dbReference type="Pfam" id="PF12260">
    <property type="entry name" value="PIP49_C"/>
    <property type="match status" value="1"/>
</dbReference>
<dbReference type="GO" id="GO:0005576">
    <property type="term" value="C:extracellular region"/>
    <property type="evidence" value="ECO:0007669"/>
    <property type="project" value="UniProtKB-SubCell"/>
</dbReference>
<evidence type="ECO:0000256" key="12">
    <source>
        <dbReference type="ARBA" id="ARBA00022782"/>
    </source>
</evidence>
<evidence type="ECO:0000313" key="28">
    <source>
        <dbReference type="Ensembl" id="ENSFTIP00000019774.1"/>
    </source>
</evidence>
<evidence type="ECO:0000256" key="19">
    <source>
        <dbReference type="ARBA" id="ARBA00051942"/>
    </source>
</evidence>
<keyword evidence="12" id="KW-0221">Differentiation</keyword>
<keyword evidence="26" id="KW-0812">Transmembrane</keyword>
<evidence type="ECO:0000256" key="1">
    <source>
        <dbReference type="ARBA" id="ARBA00004555"/>
    </source>
</evidence>
<dbReference type="PANTHER" id="PTHR46448">
    <property type="entry name" value="PROTEIN KINASE DOMAIN-CONTAINING PROTEIN"/>
    <property type="match status" value="1"/>
</dbReference>
<dbReference type="InterPro" id="IPR042983">
    <property type="entry name" value="PKDCC"/>
</dbReference>
<keyword evidence="6" id="KW-0964">Secreted</keyword>
<evidence type="ECO:0000313" key="29">
    <source>
        <dbReference type="Proteomes" id="UP000694562"/>
    </source>
</evidence>
<comment type="catalytic activity">
    <reaction evidence="19">
        <text>L-tyrosyl-[protein] + ATP = O-phospho-L-tyrosyl-[protein] + ADP + H(+)</text>
        <dbReference type="Rhea" id="RHEA:10596"/>
        <dbReference type="Rhea" id="RHEA-COMP:10136"/>
        <dbReference type="Rhea" id="RHEA-COMP:20101"/>
        <dbReference type="ChEBI" id="CHEBI:15378"/>
        <dbReference type="ChEBI" id="CHEBI:30616"/>
        <dbReference type="ChEBI" id="CHEBI:46858"/>
        <dbReference type="ChEBI" id="CHEBI:61978"/>
        <dbReference type="ChEBI" id="CHEBI:456216"/>
        <dbReference type="EC" id="2.7.10.2"/>
    </reaction>
    <physiologicalReaction direction="left-to-right" evidence="19">
        <dbReference type="Rhea" id="RHEA:10597"/>
    </physiologicalReaction>
</comment>
<evidence type="ECO:0000256" key="14">
    <source>
        <dbReference type="ARBA" id="ARBA00022855"/>
    </source>
</evidence>
<dbReference type="AlphaFoldDB" id="A0A8C4UY91"/>
<feature type="compositionally biased region" description="Gly residues" evidence="25">
    <location>
        <begin position="259"/>
        <end position="271"/>
    </location>
</feature>
<evidence type="ECO:0000256" key="16">
    <source>
        <dbReference type="ARBA" id="ARBA00023034"/>
    </source>
</evidence>
<dbReference type="PROSITE" id="PS50011">
    <property type="entry name" value="PROTEIN_KINASE_DOM"/>
    <property type="match status" value="1"/>
</dbReference>
<evidence type="ECO:0000256" key="9">
    <source>
        <dbReference type="ARBA" id="ARBA00022729"/>
    </source>
</evidence>
<sequence length="727" mass="78134">MSPKSEADKPHLPLPRATPSGLRWGQSRGWHPAPPAAAPAALCCPAQVHECRRRRPGLAGCHRLMAFLARVMELHFLPGSAGFGGGRLWWLFFYFSGKKSQFHALGSLLQFPPNRVYPDQRDGSVRSSRSLSRGCQRLRSAPAAVTDSDPLRAARLRAAAAAARTKPASAESACVAVTSRPWGRGGRLRGRTAPPRQPARPVRSRLCHSRSAAPRPAAPPGRRLPPGPGRAAGGGARRRVARPPAPPPRRRSPFPARRGAGGRAAGAGGGAAPLPMAAVRARRGARLSAAALLALGALAVLALLALPAGRGEGRPGSPPPPPLPLPPGLREELRQRRRDLRRLAAAAGGDGEAAAGGLGCGDLSLATGVSVLGWGFTKVVARAALAGGGAVALKSVHGAGREVRQCVQRYGAPAGCRRLAAYKLLKEVTLLRRLQHPGIVQLHGQCYDNSGDAEMRVTAMLELGAPLEMIHLLQTPWEERFKICLSLVKLLFYLAHSPLGSIVLLDFQPRQFVMVDGNLKVTDMDDASTEELSCKEDNDCTLDFPTKSFPLKCSAVGKCEGINEKKNLFNAYRYFFTYLLPHSAPPALRPFLSDILNATGNLRYGINETLKAFENVLHLYKSGLYLQKRPLLLKGYISLKGFRTVEGEDYKCWPSYSHLGCLLSVHSAEEAAAICNSQSQCQSFIVTQQRTWTGRPLASFQSSLTDLIPDADAVVYIKRSASSGEKL</sequence>
<dbReference type="InterPro" id="IPR011009">
    <property type="entry name" value="Kinase-like_dom_sf"/>
</dbReference>
<keyword evidence="4" id="KW-0813">Transport</keyword>
<reference evidence="28" key="1">
    <citation type="submission" date="2025-08" db="UniProtKB">
        <authorList>
            <consortium name="Ensembl"/>
        </authorList>
    </citation>
    <scope>IDENTIFICATION</scope>
</reference>
<keyword evidence="10" id="KW-0547">Nucleotide-binding</keyword>
<evidence type="ECO:0000256" key="21">
    <source>
        <dbReference type="ARBA" id="ARBA00078617"/>
    </source>
</evidence>
<accession>A0A8C4UY91</accession>
<dbReference type="FunFam" id="1.10.510.10:FF:000552">
    <property type="entry name" value="extracellular tyrosine-protein kinase PKDCC isoform X5"/>
    <property type="match status" value="1"/>
</dbReference>
<feature type="compositionally biased region" description="Basic and acidic residues" evidence="25">
    <location>
        <begin position="1"/>
        <end position="11"/>
    </location>
</feature>
<feature type="region of interest" description="Disordered" evidence="25">
    <location>
        <begin position="119"/>
        <end position="146"/>
    </location>
</feature>
<keyword evidence="29" id="KW-1185">Reference proteome</keyword>
<organism evidence="28 29">
    <name type="scientific">Falco tinnunculus</name>
    <name type="common">Common kestrel</name>
    <dbReference type="NCBI Taxonomy" id="100819"/>
    <lineage>
        <taxon>Eukaryota</taxon>
        <taxon>Metazoa</taxon>
        <taxon>Chordata</taxon>
        <taxon>Craniata</taxon>
        <taxon>Vertebrata</taxon>
        <taxon>Euteleostomi</taxon>
        <taxon>Archelosauria</taxon>
        <taxon>Archosauria</taxon>
        <taxon>Dinosauria</taxon>
        <taxon>Saurischia</taxon>
        <taxon>Theropoda</taxon>
        <taxon>Coelurosauria</taxon>
        <taxon>Aves</taxon>
        <taxon>Neognathae</taxon>
        <taxon>Neoaves</taxon>
        <taxon>Telluraves</taxon>
        <taxon>Australaves</taxon>
        <taxon>Falconiformes</taxon>
        <taxon>Falconidae</taxon>
        <taxon>Falco</taxon>
    </lineage>
</organism>
<reference evidence="28" key="2">
    <citation type="submission" date="2025-09" db="UniProtKB">
        <authorList>
            <consortium name="Ensembl"/>
        </authorList>
    </citation>
    <scope>IDENTIFICATION</scope>
</reference>
<dbReference type="GO" id="GO:0005794">
    <property type="term" value="C:Golgi apparatus"/>
    <property type="evidence" value="ECO:0007669"/>
    <property type="project" value="UniProtKB-SubCell"/>
</dbReference>
<evidence type="ECO:0000256" key="5">
    <source>
        <dbReference type="ARBA" id="ARBA00022473"/>
    </source>
</evidence>
<evidence type="ECO:0000256" key="11">
    <source>
        <dbReference type="ARBA" id="ARBA00022777"/>
    </source>
</evidence>
<dbReference type="Ensembl" id="ENSFTIT00000020597.1">
    <property type="protein sequence ID" value="ENSFTIP00000019774.1"/>
    <property type="gene ID" value="ENSFTIG00000012944.1"/>
</dbReference>
<feature type="compositionally biased region" description="Pro residues" evidence="25">
    <location>
        <begin position="216"/>
        <end position="228"/>
    </location>
</feature>
<keyword evidence="9" id="KW-0732">Signal</keyword>
<evidence type="ECO:0000256" key="24">
    <source>
        <dbReference type="ARBA" id="ARBA00082327"/>
    </source>
</evidence>
<evidence type="ECO:0000256" key="15">
    <source>
        <dbReference type="ARBA" id="ARBA00022927"/>
    </source>
</evidence>
<dbReference type="GO" id="GO:0001503">
    <property type="term" value="P:ossification"/>
    <property type="evidence" value="ECO:0007669"/>
    <property type="project" value="UniProtKB-KW"/>
</dbReference>
<dbReference type="InterPro" id="IPR000719">
    <property type="entry name" value="Prot_kinase_dom"/>
</dbReference>
<evidence type="ECO:0000256" key="7">
    <source>
        <dbReference type="ARBA" id="ARBA00022553"/>
    </source>
</evidence>
<keyword evidence="13" id="KW-0067">ATP-binding</keyword>
<keyword evidence="5" id="KW-0217">Developmental protein</keyword>
<evidence type="ECO:0000256" key="20">
    <source>
        <dbReference type="ARBA" id="ARBA00072258"/>
    </source>
</evidence>
<comment type="subcellular location">
    <subcellularLocation>
        <location evidence="1">Golgi apparatus</location>
    </subcellularLocation>
    <subcellularLocation>
        <location evidence="2">Secreted</location>
    </subcellularLocation>
</comment>
<evidence type="ECO:0000259" key="27">
    <source>
        <dbReference type="PROSITE" id="PS50011"/>
    </source>
</evidence>
<dbReference type="SUPFAM" id="SSF56112">
    <property type="entry name" value="Protein kinase-like (PK-like)"/>
    <property type="match status" value="1"/>
</dbReference>
<evidence type="ECO:0000256" key="2">
    <source>
        <dbReference type="ARBA" id="ARBA00004613"/>
    </source>
</evidence>
<dbReference type="GO" id="GO:0030154">
    <property type="term" value="P:cell differentiation"/>
    <property type="evidence" value="ECO:0007669"/>
    <property type="project" value="UniProtKB-KW"/>
</dbReference>
<proteinExistence type="predicted"/>
<protein>
    <recommendedName>
        <fullName evidence="20">Extracellular tyrosine-protein kinase PKDCC</fullName>
        <ecNumber evidence="3">2.7.10.2</ecNumber>
    </recommendedName>
    <alternativeName>
        <fullName evidence="21">Protein kinase domain-containing protein, cytoplasmic</fullName>
    </alternativeName>
    <alternativeName>
        <fullName evidence="22">Protein kinase-like protein SgK493</fullName>
    </alternativeName>
    <alternativeName>
        <fullName evidence="23">Sugen kinase 493</fullName>
    </alternativeName>
    <alternativeName>
        <fullName evidence="24">Vertebrate lonesome kinase</fullName>
    </alternativeName>
</protein>
<dbReference type="Proteomes" id="UP000694562">
    <property type="component" value="Unplaced"/>
</dbReference>
<keyword evidence="7" id="KW-0597">Phosphoprotein</keyword>
<keyword evidence="8" id="KW-0808">Transferase</keyword>
<keyword evidence="16" id="KW-0333">Golgi apparatus</keyword>
<evidence type="ECO:0000256" key="10">
    <source>
        <dbReference type="ARBA" id="ARBA00022741"/>
    </source>
</evidence>
<evidence type="ECO:0000256" key="3">
    <source>
        <dbReference type="ARBA" id="ARBA00011903"/>
    </source>
</evidence>
<feature type="region of interest" description="Disordered" evidence="25">
    <location>
        <begin position="1"/>
        <end position="33"/>
    </location>
</feature>
<dbReference type="GO" id="GO:0001501">
    <property type="term" value="P:skeletal system development"/>
    <property type="evidence" value="ECO:0007669"/>
    <property type="project" value="TreeGrafter"/>
</dbReference>
<dbReference type="OMA" id="SHPQCQS"/>
<feature type="transmembrane region" description="Helical" evidence="26">
    <location>
        <begin position="289"/>
        <end position="309"/>
    </location>
</feature>
<evidence type="ECO:0000256" key="17">
    <source>
        <dbReference type="ARBA" id="ARBA00023137"/>
    </source>
</evidence>
<dbReference type="GO" id="GO:0015031">
    <property type="term" value="P:protein transport"/>
    <property type="evidence" value="ECO:0007669"/>
    <property type="project" value="UniProtKB-KW"/>
</dbReference>
<dbReference type="GO" id="GO:0004715">
    <property type="term" value="F:non-membrane spanning protein tyrosine kinase activity"/>
    <property type="evidence" value="ECO:0007669"/>
    <property type="project" value="UniProtKB-EC"/>
</dbReference>
<keyword evidence="15" id="KW-0653">Protein transport</keyword>
<evidence type="ECO:0000256" key="26">
    <source>
        <dbReference type="SAM" id="Phobius"/>
    </source>
</evidence>
<evidence type="ECO:0000256" key="6">
    <source>
        <dbReference type="ARBA" id="ARBA00022525"/>
    </source>
</evidence>
<feature type="region of interest" description="Disordered" evidence="25">
    <location>
        <begin position="181"/>
        <end position="272"/>
    </location>
</feature>
<evidence type="ECO:0000256" key="13">
    <source>
        <dbReference type="ARBA" id="ARBA00022840"/>
    </source>
</evidence>
<evidence type="ECO:0000256" key="22">
    <source>
        <dbReference type="ARBA" id="ARBA00079014"/>
    </source>
</evidence>
<evidence type="ECO:0000256" key="18">
    <source>
        <dbReference type="ARBA" id="ARBA00023180"/>
    </source>
</evidence>
<keyword evidence="18" id="KW-0325">Glycoprotein</keyword>
<name>A0A8C4UY91_FALTI</name>
<keyword evidence="14" id="KW-0892">Osteogenesis</keyword>
<feature type="domain" description="Protein kinase" evidence="27">
    <location>
        <begin position="366"/>
        <end position="727"/>
    </location>
</feature>
<evidence type="ECO:0000256" key="25">
    <source>
        <dbReference type="SAM" id="MobiDB-lite"/>
    </source>
</evidence>
<evidence type="ECO:0000256" key="8">
    <source>
        <dbReference type="ARBA" id="ARBA00022679"/>
    </source>
</evidence>
<dbReference type="GO" id="GO:0005524">
    <property type="term" value="F:ATP binding"/>
    <property type="evidence" value="ECO:0007669"/>
    <property type="project" value="UniProtKB-KW"/>
</dbReference>
<dbReference type="PANTHER" id="PTHR46448:SF2">
    <property type="entry name" value="PROTEIN KINASE DOMAIN-CONTAINING PROTEIN"/>
    <property type="match status" value="1"/>
</dbReference>